<evidence type="ECO:0000313" key="2">
    <source>
        <dbReference type="EMBL" id="TYA53212.1"/>
    </source>
</evidence>
<dbReference type="SUPFAM" id="SSF49464">
    <property type="entry name" value="Carboxypeptidase regulatory domain-like"/>
    <property type="match status" value="1"/>
</dbReference>
<keyword evidence="3" id="KW-1185">Reference proteome</keyword>
<keyword evidence="1" id="KW-0732">Signal</keyword>
<comment type="caution">
    <text evidence="2">The sequence shown here is derived from an EMBL/GenBank/DDBJ whole genome shotgun (WGS) entry which is preliminary data.</text>
</comment>
<feature type="signal peptide" evidence="1">
    <location>
        <begin position="1"/>
        <end position="22"/>
    </location>
</feature>
<dbReference type="InterPro" id="IPR008969">
    <property type="entry name" value="CarboxyPept-like_regulatory"/>
</dbReference>
<evidence type="ECO:0000256" key="1">
    <source>
        <dbReference type="SAM" id="SignalP"/>
    </source>
</evidence>
<reference evidence="2 3" key="1">
    <citation type="submission" date="2019-08" db="EMBL/GenBank/DDBJ databases">
        <title>Formosa sediminis sp. nov., isolated from marine sediment.</title>
        <authorList>
            <person name="Cao W.R."/>
        </authorList>
    </citation>
    <scope>NUCLEOTIDE SEQUENCE [LARGE SCALE GENOMIC DNA]</scope>
    <source>
        <strain evidence="2 3">1494</strain>
    </source>
</reference>
<evidence type="ECO:0008006" key="4">
    <source>
        <dbReference type="Google" id="ProtNLM"/>
    </source>
</evidence>
<evidence type="ECO:0000313" key="3">
    <source>
        <dbReference type="Proteomes" id="UP000324550"/>
    </source>
</evidence>
<gene>
    <name evidence="2" type="ORF">FVF61_11220</name>
</gene>
<organism evidence="2 3">
    <name type="scientific">Formosa maritima</name>
    <dbReference type="NCBI Taxonomy" id="2592046"/>
    <lineage>
        <taxon>Bacteria</taxon>
        <taxon>Pseudomonadati</taxon>
        <taxon>Bacteroidota</taxon>
        <taxon>Flavobacteriia</taxon>
        <taxon>Flavobacteriales</taxon>
        <taxon>Flavobacteriaceae</taxon>
        <taxon>Formosa</taxon>
    </lineage>
</organism>
<dbReference type="EMBL" id="VSFC01000052">
    <property type="protein sequence ID" value="TYA53212.1"/>
    <property type="molecule type" value="Genomic_DNA"/>
</dbReference>
<dbReference type="OrthoDB" id="1436952at2"/>
<dbReference type="AlphaFoldDB" id="A0A5D0G5H2"/>
<sequence length="269" mass="30917">MKQNLLPLIAFFMFLSIGISQNADRIEISGKVIVDANDVEGLTISNVTSKRIAVTDMNGEFNIYAALNDKIEISALQFETVYMIITKEIMSSKQLTVFLNERLTTLDEVVILPFSLTGELALDLNKIKLHNPKFENFYFREIDIEDNPNAEIYYQKVENTILNQDRFYNGVDFVKITNWLIKPLFKSNKNTYLAKDNLNSNYLVLREAYTKDFISSSFNIPVDEVDEFIAFAEANNTDTMLYEGGNDIELIEYLVNQSKLYLNSETLKN</sequence>
<dbReference type="RefSeq" id="WP_148456446.1">
    <property type="nucleotide sequence ID" value="NZ_VSFC01000052.1"/>
</dbReference>
<dbReference type="Proteomes" id="UP000324550">
    <property type="component" value="Unassembled WGS sequence"/>
</dbReference>
<proteinExistence type="predicted"/>
<protein>
    <recommendedName>
        <fullName evidence="4">Carboxypeptidase-like regulatory domain-containing protein</fullName>
    </recommendedName>
</protein>
<feature type="chain" id="PRO_5022739752" description="Carboxypeptidase-like regulatory domain-containing protein" evidence="1">
    <location>
        <begin position="23"/>
        <end position="269"/>
    </location>
</feature>
<name>A0A5D0G5H2_9FLAO</name>
<accession>A0A5D0G5H2</accession>